<dbReference type="Proteomes" id="UP001469553">
    <property type="component" value="Unassembled WGS sequence"/>
</dbReference>
<accession>A0ABV0YRR0</accession>
<protein>
    <submittedName>
        <fullName evidence="1">Uncharacterized protein</fullName>
    </submittedName>
</protein>
<name>A0ABV0YRR0_9TELE</name>
<dbReference type="EMBL" id="JAHRIP010039798">
    <property type="protein sequence ID" value="MEQ2296310.1"/>
    <property type="molecule type" value="Genomic_DNA"/>
</dbReference>
<evidence type="ECO:0000313" key="2">
    <source>
        <dbReference type="Proteomes" id="UP001469553"/>
    </source>
</evidence>
<organism evidence="1 2">
    <name type="scientific">Ameca splendens</name>
    <dbReference type="NCBI Taxonomy" id="208324"/>
    <lineage>
        <taxon>Eukaryota</taxon>
        <taxon>Metazoa</taxon>
        <taxon>Chordata</taxon>
        <taxon>Craniata</taxon>
        <taxon>Vertebrata</taxon>
        <taxon>Euteleostomi</taxon>
        <taxon>Actinopterygii</taxon>
        <taxon>Neopterygii</taxon>
        <taxon>Teleostei</taxon>
        <taxon>Neoteleostei</taxon>
        <taxon>Acanthomorphata</taxon>
        <taxon>Ovalentaria</taxon>
        <taxon>Atherinomorphae</taxon>
        <taxon>Cyprinodontiformes</taxon>
        <taxon>Goodeidae</taxon>
        <taxon>Ameca</taxon>
    </lineage>
</organism>
<reference evidence="1 2" key="1">
    <citation type="submission" date="2021-06" db="EMBL/GenBank/DDBJ databases">
        <authorList>
            <person name="Palmer J.M."/>
        </authorList>
    </citation>
    <scope>NUCLEOTIDE SEQUENCE [LARGE SCALE GENOMIC DNA]</scope>
    <source>
        <strain evidence="1 2">AS_MEX2019</strain>
        <tissue evidence="1">Muscle</tissue>
    </source>
</reference>
<comment type="caution">
    <text evidence="1">The sequence shown here is derived from an EMBL/GenBank/DDBJ whole genome shotgun (WGS) entry which is preliminary data.</text>
</comment>
<evidence type="ECO:0000313" key="1">
    <source>
        <dbReference type="EMBL" id="MEQ2296310.1"/>
    </source>
</evidence>
<gene>
    <name evidence="1" type="ORF">AMECASPLE_023556</name>
</gene>
<keyword evidence="2" id="KW-1185">Reference proteome</keyword>
<sequence>MLSGAIFAADKLCKAKFPCLCQSLVEDEGRIAHRLMNPAVHIRGSTSAEPVLGSLSLVYFLTYTLAVFRTSRFHNLSSSGFFCLKSSSLSPPFFPVDFQ</sequence>
<proteinExistence type="predicted"/>